<dbReference type="Proteomes" id="UP000076447">
    <property type="component" value="Unassembled WGS sequence"/>
</dbReference>
<keyword evidence="1" id="KW-1133">Transmembrane helix</keyword>
<keyword evidence="1" id="KW-0812">Transmembrane</keyword>
<sequence>MRSRARPVHERYPRGGVKVVDGGARRRSDHVDRVNFRRRSVARAFGDAGNAQVEFLGAALVLILPVLYLALTLGQIQAATFAVEGAAKESARAFVTADSVAEGQVRAGVATSLALSDQGFDDVRPSDVLGLSCSSDPCLAPGSEVVAVVRYDVGLPFVPSGIGSWVPLSIPVQAVHTSPVDTYAGARS</sequence>
<dbReference type="AlphaFoldDB" id="A0A163QTD8"/>
<accession>A0A163QTD8</accession>
<evidence type="ECO:0000313" key="3">
    <source>
        <dbReference type="Proteomes" id="UP000076447"/>
    </source>
</evidence>
<evidence type="ECO:0000256" key="1">
    <source>
        <dbReference type="SAM" id="Phobius"/>
    </source>
</evidence>
<gene>
    <name evidence="2" type="ORF">OJAG_28040</name>
</gene>
<dbReference type="STRING" id="43678.OJAG_28040"/>
<organism evidence="2 3">
    <name type="scientific">Oerskovia enterophila</name>
    <dbReference type="NCBI Taxonomy" id="43678"/>
    <lineage>
        <taxon>Bacteria</taxon>
        <taxon>Bacillati</taxon>
        <taxon>Actinomycetota</taxon>
        <taxon>Actinomycetes</taxon>
        <taxon>Micrococcales</taxon>
        <taxon>Cellulomonadaceae</taxon>
        <taxon>Oerskovia</taxon>
    </lineage>
</organism>
<dbReference type="EMBL" id="LRIE01000079">
    <property type="protein sequence ID" value="KZM34505.1"/>
    <property type="molecule type" value="Genomic_DNA"/>
</dbReference>
<name>A0A163QTD8_9CELL</name>
<evidence type="ECO:0000313" key="2">
    <source>
        <dbReference type="EMBL" id="KZM34505.1"/>
    </source>
</evidence>
<dbReference type="PATRIC" id="fig|43678.3.peg.2933"/>
<keyword evidence="1" id="KW-0472">Membrane</keyword>
<feature type="transmembrane region" description="Helical" evidence="1">
    <location>
        <begin position="53"/>
        <end position="71"/>
    </location>
</feature>
<protein>
    <recommendedName>
        <fullName evidence="4">TadE-like protein</fullName>
    </recommendedName>
</protein>
<evidence type="ECO:0008006" key="4">
    <source>
        <dbReference type="Google" id="ProtNLM"/>
    </source>
</evidence>
<proteinExistence type="predicted"/>
<comment type="caution">
    <text evidence="2">The sequence shown here is derived from an EMBL/GenBank/DDBJ whole genome shotgun (WGS) entry which is preliminary data.</text>
</comment>
<reference evidence="2 3" key="1">
    <citation type="submission" date="2016-01" db="EMBL/GenBank/DDBJ databases">
        <title>Genome sequence of Oerskovia enterophila VJag, an agar and cellulose degrading bacterium.</title>
        <authorList>
            <person name="Poehlein A."/>
            <person name="Jag V."/>
            <person name="Bengelsdorf F."/>
            <person name="Duerre P."/>
            <person name="Daniel R."/>
        </authorList>
    </citation>
    <scope>NUCLEOTIDE SEQUENCE [LARGE SCALE GENOMIC DNA]</scope>
    <source>
        <strain evidence="2 3">VJag</strain>
    </source>
</reference>